<sequence>MLFKKQVQGMSLCWQTWLALVIGLVLVIIQAGTMRVGCSSNNAFMHLTGFNSSGWGTLMYYTRYCLSCAA</sequence>
<dbReference type="EMBL" id="AP026803">
    <property type="protein sequence ID" value="BDR60856.1"/>
    <property type="molecule type" value="Genomic_DNA"/>
</dbReference>
<reference evidence="2 3" key="1">
    <citation type="journal article" date="2023" name="Microbiol. Spectr.">
        <title>Symbiosis of Carpenter Bees with Uncharacterized Lactic Acid Bacteria Showing NAD Auxotrophy.</title>
        <authorList>
            <person name="Kawasaki S."/>
            <person name="Ozawa K."/>
            <person name="Mori T."/>
            <person name="Yamamoto A."/>
            <person name="Ito M."/>
            <person name="Ohkuma M."/>
            <person name="Sakamoto M."/>
            <person name="Matsutani M."/>
        </authorList>
    </citation>
    <scope>NUCLEOTIDE SEQUENCE [LARGE SCALE GENOMIC DNA]</scope>
    <source>
        <strain evidence="2 3">Kim32-2</strain>
    </source>
</reference>
<dbReference type="Proteomes" id="UP001321741">
    <property type="component" value="Chromosome"/>
</dbReference>
<keyword evidence="1" id="KW-1133">Transmembrane helix</keyword>
<evidence type="ECO:0000256" key="1">
    <source>
        <dbReference type="SAM" id="Phobius"/>
    </source>
</evidence>
<accession>A0ABN6SNR1</accession>
<feature type="transmembrane region" description="Helical" evidence="1">
    <location>
        <begin position="12"/>
        <end position="32"/>
    </location>
</feature>
<gene>
    <name evidence="2" type="ORF">KIM322_11170</name>
</gene>
<name>A0ABN6SNR1_9LACO</name>
<protein>
    <submittedName>
        <fullName evidence="2">Uncharacterized protein</fullName>
    </submittedName>
</protein>
<evidence type="ECO:0000313" key="3">
    <source>
        <dbReference type="Proteomes" id="UP001321741"/>
    </source>
</evidence>
<proteinExistence type="predicted"/>
<dbReference type="RefSeq" id="WP_317637100.1">
    <property type="nucleotide sequence ID" value="NZ_AP026803.1"/>
</dbReference>
<keyword evidence="3" id="KW-1185">Reference proteome</keyword>
<evidence type="ECO:0000313" key="2">
    <source>
        <dbReference type="EMBL" id="BDR60856.1"/>
    </source>
</evidence>
<organism evidence="2 3">
    <name type="scientific">Lactobacillus xylocopicola</name>
    <dbReference type="NCBI Taxonomy" id="2976676"/>
    <lineage>
        <taxon>Bacteria</taxon>
        <taxon>Bacillati</taxon>
        <taxon>Bacillota</taxon>
        <taxon>Bacilli</taxon>
        <taxon>Lactobacillales</taxon>
        <taxon>Lactobacillaceae</taxon>
        <taxon>Lactobacillus</taxon>
    </lineage>
</organism>
<keyword evidence="1" id="KW-0472">Membrane</keyword>
<keyword evidence="1" id="KW-0812">Transmembrane</keyword>